<dbReference type="EMBL" id="JAYJLD010000058">
    <property type="protein sequence ID" value="MEB3103909.1"/>
    <property type="molecule type" value="Genomic_DNA"/>
</dbReference>
<name>A0ABU5ZN24_9BACL</name>
<evidence type="ECO:0000256" key="1">
    <source>
        <dbReference type="ARBA" id="ARBA00022741"/>
    </source>
</evidence>
<keyword evidence="1" id="KW-0547">Nucleotide-binding</keyword>
<evidence type="ECO:0000313" key="5">
    <source>
        <dbReference type="Proteomes" id="UP001310386"/>
    </source>
</evidence>
<dbReference type="PANTHER" id="PTHR32071">
    <property type="entry name" value="TRANSCRIPTIONAL REGULATORY PROTEIN"/>
    <property type="match status" value="1"/>
</dbReference>
<keyword evidence="2" id="KW-0067">ATP-binding</keyword>
<protein>
    <submittedName>
        <fullName evidence="4">Sigma 54-interacting transcriptional regulator</fullName>
    </submittedName>
</protein>
<evidence type="ECO:0000313" key="4">
    <source>
        <dbReference type="EMBL" id="MEB3103909.1"/>
    </source>
</evidence>
<comment type="caution">
    <text evidence="4">The sequence shown here is derived from an EMBL/GenBank/DDBJ whole genome shotgun (WGS) entry which is preliminary data.</text>
</comment>
<feature type="domain" description="Sigma-54 factor interaction" evidence="3">
    <location>
        <begin position="1"/>
        <end position="95"/>
    </location>
</feature>
<dbReference type="PANTHER" id="PTHR32071:SF57">
    <property type="entry name" value="C4-DICARBOXYLATE TRANSPORT TRANSCRIPTIONAL REGULATORY PROTEIN DCTD"/>
    <property type="match status" value="1"/>
</dbReference>
<dbReference type="InterPro" id="IPR027417">
    <property type="entry name" value="P-loop_NTPase"/>
</dbReference>
<dbReference type="Proteomes" id="UP001310386">
    <property type="component" value="Unassembled WGS sequence"/>
</dbReference>
<organism evidence="4 5">
    <name type="scientific">Ferviditalea candida</name>
    <dbReference type="NCBI Taxonomy" id="3108399"/>
    <lineage>
        <taxon>Bacteria</taxon>
        <taxon>Bacillati</taxon>
        <taxon>Bacillota</taxon>
        <taxon>Bacilli</taxon>
        <taxon>Bacillales</taxon>
        <taxon>Paenibacillaceae</taxon>
        <taxon>Ferviditalea</taxon>
    </lineage>
</organism>
<dbReference type="Pfam" id="PF00158">
    <property type="entry name" value="Sigma54_activat"/>
    <property type="match status" value="1"/>
</dbReference>
<dbReference type="CDD" id="cd00009">
    <property type="entry name" value="AAA"/>
    <property type="match status" value="1"/>
</dbReference>
<proteinExistence type="predicted"/>
<gene>
    <name evidence="4" type="ORF">VF724_20030</name>
</gene>
<dbReference type="InterPro" id="IPR002078">
    <property type="entry name" value="Sigma_54_int"/>
</dbReference>
<dbReference type="SUPFAM" id="SSF52540">
    <property type="entry name" value="P-loop containing nucleoside triphosphate hydrolases"/>
    <property type="match status" value="1"/>
</dbReference>
<dbReference type="RefSeq" id="WP_371756036.1">
    <property type="nucleotide sequence ID" value="NZ_JAYJLD010000058.1"/>
</dbReference>
<reference evidence="4" key="1">
    <citation type="submission" date="2023-12" db="EMBL/GenBank/DDBJ databases">
        <title>Fervidustalea candida gen. nov., sp. nov., a novel member of the family Paenibacillaceae isolated from a geothermal area.</title>
        <authorList>
            <person name="Li W.-J."/>
            <person name="Jiao J.-Y."/>
            <person name="Chen Y."/>
        </authorList>
    </citation>
    <scope>NUCLEOTIDE SEQUENCE</scope>
    <source>
        <strain evidence="4">SYSU GA230002</strain>
    </source>
</reference>
<dbReference type="Gene3D" id="3.40.50.300">
    <property type="entry name" value="P-loop containing nucleotide triphosphate hydrolases"/>
    <property type="match status" value="1"/>
</dbReference>
<evidence type="ECO:0000256" key="2">
    <source>
        <dbReference type="ARBA" id="ARBA00022840"/>
    </source>
</evidence>
<sequence length="121" mass="12999">MEMPILLLGESGTGMELFAQSIHSSSSRSRHPFIAVNCSAIPESLVESELFGYEKGSFTGANRDGGKGKFEAANLGTIFLDEIGDMSLHVQAVFITGYKGFKCSFLPFANVTILLKSPSIC</sequence>
<dbReference type="PROSITE" id="PS50045">
    <property type="entry name" value="SIGMA54_INTERACT_4"/>
    <property type="match status" value="1"/>
</dbReference>
<accession>A0ABU5ZN24</accession>
<evidence type="ECO:0000259" key="3">
    <source>
        <dbReference type="PROSITE" id="PS50045"/>
    </source>
</evidence>
<keyword evidence="5" id="KW-1185">Reference proteome</keyword>